<sequence length="985" mass="106377">MDPAGLLISIATIAYALDELSETYNSASETLTLIKSQIKILESGATRIQEWLHWTDPTSQMQVMHSLRDAVATVNSSLQRLQDFVAEITHTGPKTAKLLGRIGGDQWVQSAKYALSESRMRKHLTDVRECAFLMNFSLTVCQLPVGKTAEKEVRELEMGAKALQRAQTSARRQRRIQLQESNEQVLLEHSDDYNAFMKQVLAAEADLPDEDTPTPSRQPSTESAVTVDSLVPEPLRVTDSQSVQDSVGVALTTLHAEAQPTPLNPPSPKLPDYFGRYNREPTHDANMLADDKYLPTTLADTPPIPPKSLDRGSVYYAESNAGHSRPQATRKAITRKSLPGSGAVPNAASSTGNVPYASSSSPADSALSIAEKMTPLTQSLASLTTADYLNVELDQPPVQPYPDHPPMYTSAGAGSSPDVVPVPVRRRTTPVSPQLDDPCPFVVRLARENRIEDLMAYLRGSGNVNEADPQTGRTAVMEAARFRRWDICRLLLQSGARLYLKDADGNSALHVAASEGDSEICQMLLGAGAQTQDCNGDGQTPLELAAAGGHTEAVLCLLNGTTLRKLNDPTVVKAFLAAVKLGDVPTAGALLAKDVKPKKLKEAWQPICLAAQSGSLPMLELMLAQKCSLKDRSPAGWTALHAAARYGQQAMVEQLLARKLSWKAQTKKGHETALHVAAAAGHTATALALIAHKDANVTMKDADNQEPIHHAVRQGNVKLTVALIDEGAKLSAVNKYGWNSLHLAAAYGHVALLAECMTRGVSIEERTATPSFKPEKRTNAAARRGYWAEIRWPHSGARPLELALEYGHDDLANMLISGGAKIDEGDSRGWRPLHYAAFSCRPDMVDLLLQKGAAADAKTVDGHTALTLGFREYGLTAGRDQRLRVIERLEIGMAGRKKSRMPSLTSFMASAPSQSKTANLRNAYWHTAQLAEALYQSNNAGDGEDSDDEYSVDSAEPGAPIGSPTSDQQMDIYGVPGSSSQAIKS</sequence>
<dbReference type="PROSITE" id="PS50088">
    <property type="entry name" value="ANK_REPEAT"/>
    <property type="match status" value="7"/>
</dbReference>
<dbReference type="EMBL" id="JAVFHQ010000065">
    <property type="protein sequence ID" value="KAK4540589.1"/>
    <property type="molecule type" value="Genomic_DNA"/>
</dbReference>
<evidence type="ECO:0000313" key="6">
    <source>
        <dbReference type="Proteomes" id="UP001324427"/>
    </source>
</evidence>
<evidence type="ECO:0000256" key="3">
    <source>
        <dbReference type="PROSITE-ProRule" id="PRU00023"/>
    </source>
</evidence>
<name>A0AAV9J789_9PEZI</name>
<feature type="repeat" description="ANK" evidence="3">
    <location>
        <begin position="828"/>
        <end position="860"/>
    </location>
</feature>
<feature type="compositionally biased region" description="Polar residues" evidence="4">
    <location>
        <begin position="213"/>
        <end position="226"/>
    </location>
</feature>
<keyword evidence="2 3" id="KW-0040">ANK repeat</keyword>
<dbReference type="PANTHER" id="PTHR24198">
    <property type="entry name" value="ANKYRIN REPEAT AND PROTEIN KINASE DOMAIN-CONTAINING PROTEIN"/>
    <property type="match status" value="1"/>
</dbReference>
<protein>
    <submittedName>
        <fullName evidence="5">Uncharacterized protein</fullName>
    </submittedName>
</protein>
<feature type="repeat" description="ANK" evidence="3">
    <location>
        <begin position="471"/>
        <end position="503"/>
    </location>
</feature>
<keyword evidence="1" id="KW-0677">Repeat</keyword>
<dbReference type="SMART" id="SM00248">
    <property type="entry name" value="ANK"/>
    <property type="match status" value="10"/>
</dbReference>
<dbReference type="AlphaFoldDB" id="A0AAV9J789"/>
<feature type="repeat" description="ANK" evidence="3">
    <location>
        <begin position="703"/>
        <end position="735"/>
    </location>
</feature>
<dbReference type="Proteomes" id="UP001324427">
    <property type="component" value="Unassembled WGS sequence"/>
</dbReference>
<keyword evidence="6" id="KW-1185">Reference proteome</keyword>
<feature type="region of interest" description="Disordered" evidence="4">
    <location>
        <begin position="207"/>
        <end position="228"/>
    </location>
</feature>
<feature type="region of interest" description="Disordered" evidence="4">
    <location>
        <begin position="319"/>
        <end position="362"/>
    </location>
</feature>
<dbReference type="PROSITE" id="PS50297">
    <property type="entry name" value="ANK_REP_REGION"/>
    <property type="match status" value="5"/>
</dbReference>
<dbReference type="InterPro" id="IPR002110">
    <property type="entry name" value="Ankyrin_rpt"/>
</dbReference>
<feature type="compositionally biased region" description="Acidic residues" evidence="4">
    <location>
        <begin position="942"/>
        <end position="951"/>
    </location>
</feature>
<proteinExistence type="predicted"/>
<feature type="repeat" description="ANK" evidence="3">
    <location>
        <begin position="669"/>
        <end position="702"/>
    </location>
</feature>
<dbReference type="InterPro" id="IPR036770">
    <property type="entry name" value="Ankyrin_rpt-contain_sf"/>
</dbReference>
<dbReference type="Pfam" id="PF12796">
    <property type="entry name" value="Ank_2"/>
    <property type="match status" value="3"/>
</dbReference>
<feature type="repeat" description="ANK" evidence="3">
    <location>
        <begin position="795"/>
        <end position="827"/>
    </location>
</feature>
<reference evidence="5 6" key="1">
    <citation type="submission" date="2021-11" db="EMBL/GenBank/DDBJ databases">
        <title>Black yeast isolated from Biological Soil Crust.</title>
        <authorList>
            <person name="Kurbessoian T."/>
        </authorList>
    </citation>
    <scope>NUCLEOTIDE SEQUENCE [LARGE SCALE GENOMIC DNA]</scope>
    <source>
        <strain evidence="5 6">CCFEE 5522</strain>
    </source>
</reference>
<evidence type="ECO:0000256" key="4">
    <source>
        <dbReference type="SAM" id="MobiDB-lite"/>
    </source>
</evidence>
<dbReference type="SUPFAM" id="SSF48403">
    <property type="entry name" value="Ankyrin repeat"/>
    <property type="match status" value="1"/>
</dbReference>
<dbReference type="PRINTS" id="PR01415">
    <property type="entry name" value="ANKYRIN"/>
</dbReference>
<comment type="caution">
    <text evidence="5">The sequence shown here is derived from an EMBL/GenBank/DDBJ whole genome shotgun (WGS) entry which is preliminary data.</text>
</comment>
<gene>
    <name evidence="5" type="ORF">LTR36_009119</name>
</gene>
<feature type="repeat" description="ANK" evidence="3">
    <location>
        <begin position="504"/>
        <end position="536"/>
    </location>
</feature>
<accession>A0AAV9J789</accession>
<evidence type="ECO:0000256" key="2">
    <source>
        <dbReference type="ARBA" id="ARBA00023043"/>
    </source>
</evidence>
<evidence type="ECO:0000256" key="1">
    <source>
        <dbReference type="ARBA" id="ARBA00022737"/>
    </source>
</evidence>
<feature type="repeat" description="ANK" evidence="3">
    <location>
        <begin position="635"/>
        <end position="667"/>
    </location>
</feature>
<dbReference type="PANTHER" id="PTHR24198:SF165">
    <property type="entry name" value="ANKYRIN REPEAT-CONTAINING PROTEIN-RELATED"/>
    <property type="match status" value="1"/>
</dbReference>
<evidence type="ECO:0000313" key="5">
    <source>
        <dbReference type="EMBL" id="KAK4540589.1"/>
    </source>
</evidence>
<dbReference type="Gene3D" id="1.25.40.20">
    <property type="entry name" value="Ankyrin repeat-containing domain"/>
    <property type="match status" value="4"/>
</dbReference>
<feature type="region of interest" description="Disordered" evidence="4">
    <location>
        <begin position="938"/>
        <end position="985"/>
    </location>
</feature>
<organism evidence="5 6">
    <name type="scientific">Oleoguttula mirabilis</name>
    <dbReference type="NCBI Taxonomy" id="1507867"/>
    <lineage>
        <taxon>Eukaryota</taxon>
        <taxon>Fungi</taxon>
        <taxon>Dikarya</taxon>
        <taxon>Ascomycota</taxon>
        <taxon>Pezizomycotina</taxon>
        <taxon>Dothideomycetes</taxon>
        <taxon>Dothideomycetidae</taxon>
        <taxon>Mycosphaerellales</taxon>
        <taxon>Teratosphaeriaceae</taxon>
        <taxon>Oleoguttula</taxon>
    </lineage>
</organism>